<evidence type="ECO:0000256" key="2">
    <source>
        <dbReference type="ARBA" id="ARBA00022741"/>
    </source>
</evidence>
<protein>
    <submittedName>
        <fullName evidence="8">Kelch repeat containing MAP kinase</fullName>
    </submittedName>
</protein>
<dbReference type="Proteomes" id="UP000011083">
    <property type="component" value="Unassembled WGS sequence"/>
</dbReference>
<dbReference type="VEuPathDB" id="AmoebaDB:ACA1_106600"/>
<dbReference type="InterPro" id="IPR011009">
    <property type="entry name" value="Kinase-like_dom_sf"/>
</dbReference>
<dbReference type="GO" id="GO:0004672">
    <property type="term" value="F:protein kinase activity"/>
    <property type="evidence" value="ECO:0007669"/>
    <property type="project" value="InterPro"/>
</dbReference>
<feature type="domain" description="Protein kinase" evidence="7">
    <location>
        <begin position="559"/>
        <end position="751"/>
    </location>
</feature>
<organism evidence="8 9">
    <name type="scientific">Acanthamoeba castellanii (strain ATCC 30010 / Neff)</name>
    <dbReference type="NCBI Taxonomy" id="1257118"/>
    <lineage>
        <taxon>Eukaryota</taxon>
        <taxon>Amoebozoa</taxon>
        <taxon>Discosea</taxon>
        <taxon>Longamoebia</taxon>
        <taxon>Centramoebida</taxon>
        <taxon>Acanthamoebidae</taxon>
        <taxon>Acanthamoeba</taxon>
    </lineage>
</organism>
<dbReference type="PANTHER" id="PTHR48016">
    <property type="entry name" value="MAP KINASE KINASE KINASE SSK2-RELATED-RELATED"/>
    <property type="match status" value="1"/>
</dbReference>
<keyword evidence="2 5" id="KW-0547">Nucleotide-binding</keyword>
<dbReference type="Pfam" id="PF24681">
    <property type="entry name" value="Kelch_KLHDC2_KLHL20_DRC7"/>
    <property type="match status" value="1"/>
</dbReference>
<dbReference type="EMBL" id="KB008060">
    <property type="protein sequence ID" value="ELR14299.1"/>
    <property type="molecule type" value="Genomic_DNA"/>
</dbReference>
<evidence type="ECO:0000256" key="1">
    <source>
        <dbReference type="ARBA" id="ARBA00022679"/>
    </source>
</evidence>
<dbReference type="InterPro" id="IPR017441">
    <property type="entry name" value="Protein_kinase_ATP_BS"/>
</dbReference>
<evidence type="ECO:0000256" key="5">
    <source>
        <dbReference type="PROSITE-ProRule" id="PRU10141"/>
    </source>
</evidence>
<dbReference type="AlphaFoldDB" id="L8GN97"/>
<dbReference type="PROSITE" id="PS00107">
    <property type="entry name" value="PROTEIN_KINASE_ATP"/>
    <property type="match status" value="1"/>
</dbReference>
<dbReference type="KEGG" id="acan:ACA1_106600"/>
<dbReference type="PROSITE" id="PS50011">
    <property type="entry name" value="PROTEIN_KINASE_DOM"/>
    <property type="match status" value="1"/>
</dbReference>
<evidence type="ECO:0000313" key="8">
    <source>
        <dbReference type="EMBL" id="ELR14299.1"/>
    </source>
</evidence>
<proteinExistence type="predicted"/>
<dbReference type="Pfam" id="PF00069">
    <property type="entry name" value="Pkinase"/>
    <property type="match status" value="1"/>
</dbReference>
<dbReference type="GeneID" id="14914913"/>
<dbReference type="Pfam" id="PF00564">
    <property type="entry name" value="PB1"/>
    <property type="match status" value="1"/>
</dbReference>
<evidence type="ECO:0000256" key="4">
    <source>
        <dbReference type="ARBA" id="ARBA00022840"/>
    </source>
</evidence>
<sequence>MEGDRDDDDPLLPVGLWTSLQQGRGTDGEGRYGHAAVLVAAAVPPGGGKAARSEQQQPTLVVVGGADGAGGFGGGLVVSVFDLRRRRWAAMKGPSGPAPPARHFHAVVAIQSSSSSLGGGGGVVDEVWVYGGKSNGYHNDLATYAPPPHHAWLRPSSPAPPPPGLLARYGHSAIAFGRHLYVFGGYDQADSVRVEGLARYHHTAVVHDRSMFVWGGKSATGNCGAELYEYHFDTGRWGAVHTRGLPPSPRWGHTAVADRRAMYIFGGTDGATVYNHLHAYSFLTRTWSQVTYEEGAVPAPRYFHACAGWGDTLYVVGGKDKRDECWLDVWAYRSSAFDFGPADGGEHVPRTTQQQQPKAAEKKKGRGKGEDAAHPPRPKPTGSSSGAGAGAGAAIRLKCHWEEEIRLEIEYGHACPPDAQLAIQYRDQEGDLITVRSEPDLREAFEHLGLRRFAAAAGPPPTLKLYLNFAPARPSRSSLGGGGGGGGGGKGEQDEGMASPATPPHRQSQQQGRGRAAFAAAAGEAEAGVASSPTYDRLGGVDRDDPSEAPARVPSDVLWQKGPMLGKGAFGTVFEALDVRTGELVAVKELVLPSSPSGQEVGHDEATTSRYLHIFIELIPGGSLAAFIRRYGRCREPLMAGLVRQILEGLAYLHAHGFAHRDLKAANLLLAPDGTLKLADFGCSKKVDIVSLTQGCTTLTGTPHYMLGSPDAVPTIPAFLSADARHFLSLCFTRDPTQRPSAKELLGHPFLRDSPSRPSPLFASTPHQLAFQQVPAETTASRPPATEHRDDDGIDLTDRSTLSSAFRLSIGFGTVTDTNMTPYGT</sequence>
<dbReference type="STRING" id="1257118.L8GN97"/>
<dbReference type="InterPro" id="IPR008271">
    <property type="entry name" value="Ser/Thr_kinase_AS"/>
</dbReference>
<dbReference type="SUPFAM" id="SSF54277">
    <property type="entry name" value="CAD &amp; PB1 domains"/>
    <property type="match status" value="1"/>
</dbReference>
<evidence type="ECO:0000256" key="3">
    <source>
        <dbReference type="ARBA" id="ARBA00022777"/>
    </source>
</evidence>
<accession>L8GN97</accession>
<dbReference type="OrthoDB" id="266718at2759"/>
<name>L8GN97_ACACF</name>
<dbReference type="GO" id="GO:0005524">
    <property type="term" value="F:ATP binding"/>
    <property type="evidence" value="ECO:0007669"/>
    <property type="project" value="UniProtKB-UniRule"/>
</dbReference>
<evidence type="ECO:0000313" key="9">
    <source>
        <dbReference type="Proteomes" id="UP000011083"/>
    </source>
</evidence>
<dbReference type="InterPro" id="IPR000719">
    <property type="entry name" value="Prot_kinase_dom"/>
</dbReference>
<feature type="region of interest" description="Disordered" evidence="6">
    <location>
        <begin position="475"/>
        <end position="554"/>
    </location>
</feature>
<keyword evidence="9" id="KW-1185">Reference proteome</keyword>
<dbReference type="PANTHER" id="PTHR48016:SF56">
    <property type="entry name" value="MAPKK KINASE"/>
    <property type="match status" value="1"/>
</dbReference>
<dbReference type="Gene3D" id="1.10.510.10">
    <property type="entry name" value="Transferase(Phosphotransferase) domain 1"/>
    <property type="match status" value="2"/>
</dbReference>
<dbReference type="RefSeq" id="XP_004336312.1">
    <property type="nucleotide sequence ID" value="XM_004336264.1"/>
</dbReference>
<evidence type="ECO:0000256" key="6">
    <source>
        <dbReference type="SAM" id="MobiDB-lite"/>
    </source>
</evidence>
<feature type="compositionally biased region" description="Basic and acidic residues" evidence="6">
    <location>
        <begin position="359"/>
        <end position="374"/>
    </location>
</feature>
<evidence type="ECO:0000259" key="7">
    <source>
        <dbReference type="PROSITE" id="PS50011"/>
    </source>
</evidence>
<dbReference type="CDD" id="cd05992">
    <property type="entry name" value="PB1"/>
    <property type="match status" value="1"/>
</dbReference>
<feature type="compositionally biased region" description="Low complexity" evidence="6">
    <location>
        <begin position="506"/>
        <end position="532"/>
    </location>
</feature>
<dbReference type="Gene3D" id="2.120.10.80">
    <property type="entry name" value="Kelch-type beta propeller"/>
    <property type="match status" value="2"/>
</dbReference>
<gene>
    <name evidence="8" type="ORF">ACA1_106600</name>
</gene>
<dbReference type="SUPFAM" id="SSF56112">
    <property type="entry name" value="Protein kinase-like (PK-like)"/>
    <property type="match status" value="1"/>
</dbReference>
<reference evidence="8 9" key="1">
    <citation type="journal article" date="2013" name="Genome Biol.">
        <title>Genome of Acanthamoeba castellanii highlights extensive lateral gene transfer and early evolution of tyrosine kinase signaling.</title>
        <authorList>
            <person name="Clarke M."/>
            <person name="Lohan A.J."/>
            <person name="Liu B."/>
            <person name="Lagkouvardos I."/>
            <person name="Roy S."/>
            <person name="Zafar N."/>
            <person name="Bertelli C."/>
            <person name="Schilde C."/>
            <person name="Kianianmomeni A."/>
            <person name="Burglin T.R."/>
            <person name="Frech C."/>
            <person name="Turcotte B."/>
            <person name="Kopec K.O."/>
            <person name="Synnott J.M."/>
            <person name="Choo C."/>
            <person name="Paponov I."/>
            <person name="Finkler A."/>
            <person name="Soon Heng Tan C."/>
            <person name="Hutchins A.P."/>
            <person name="Weinmeier T."/>
            <person name="Rattei T."/>
            <person name="Chu J.S."/>
            <person name="Gimenez G."/>
            <person name="Irimia M."/>
            <person name="Rigden D.J."/>
            <person name="Fitzpatrick D.A."/>
            <person name="Lorenzo-Morales J."/>
            <person name="Bateman A."/>
            <person name="Chiu C.H."/>
            <person name="Tang P."/>
            <person name="Hegemann P."/>
            <person name="Fromm H."/>
            <person name="Raoult D."/>
            <person name="Greub G."/>
            <person name="Miranda-Saavedra D."/>
            <person name="Chen N."/>
            <person name="Nash P."/>
            <person name="Ginger M.L."/>
            <person name="Horn M."/>
            <person name="Schaap P."/>
            <person name="Caler L."/>
            <person name="Loftus B."/>
        </authorList>
    </citation>
    <scope>NUCLEOTIDE SEQUENCE [LARGE SCALE GENOMIC DNA]</scope>
    <source>
        <strain evidence="8 9">Neff</strain>
    </source>
</reference>
<keyword evidence="3 8" id="KW-0418">Kinase</keyword>
<feature type="region of interest" description="Disordered" evidence="6">
    <location>
        <begin position="774"/>
        <end position="798"/>
    </location>
</feature>
<dbReference type="PROSITE" id="PS00108">
    <property type="entry name" value="PROTEIN_KINASE_ST"/>
    <property type="match status" value="1"/>
</dbReference>
<feature type="compositionally biased region" description="Gly residues" evidence="6">
    <location>
        <begin position="479"/>
        <end position="490"/>
    </location>
</feature>
<keyword evidence="4 5" id="KW-0067">ATP-binding</keyword>
<dbReference type="InterPro" id="IPR050538">
    <property type="entry name" value="MAP_kinase_kinase_kinase"/>
</dbReference>
<feature type="binding site" evidence="5">
    <location>
        <position position="588"/>
    </location>
    <ligand>
        <name>ATP</name>
        <dbReference type="ChEBI" id="CHEBI:30616"/>
    </ligand>
</feature>
<dbReference type="SMART" id="SM00220">
    <property type="entry name" value="S_TKc"/>
    <property type="match status" value="1"/>
</dbReference>
<feature type="region of interest" description="Disordered" evidence="6">
    <location>
        <begin position="343"/>
        <end position="389"/>
    </location>
</feature>
<dbReference type="InterPro" id="IPR000270">
    <property type="entry name" value="PB1_dom"/>
</dbReference>
<dbReference type="SUPFAM" id="SSF117281">
    <property type="entry name" value="Kelch motif"/>
    <property type="match status" value="1"/>
</dbReference>
<dbReference type="InterPro" id="IPR015915">
    <property type="entry name" value="Kelch-typ_b-propeller"/>
</dbReference>
<keyword evidence="1" id="KW-0808">Transferase</keyword>